<dbReference type="InterPro" id="IPR013149">
    <property type="entry name" value="ADH-like_C"/>
</dbReference>
<keyword evidence="9" id="KW-1185">Reference proteome</keyword>
<dbReference type="GO" id="GO:0016491">
    <property type="term" value="F:oxidoreductase activity"/>
    <property type="evidence" value="ECO:0007669"/>
    <property type="project" value="UniProtKB-KW"/>
</dbReference>
<dbReference type="InterPro" id="IPR036291">
    <property type="entry name" value="NAD(P)-bd_dom_sf"/>
</dbReference>
<evidence type="ECO:0000313" key="8">
    <source>
        <dbReference type="EMBL" id="GAO51175.1"/>
    </source>
</evidence>
<dbReference type="PANTHER" id="PTHR42813">
    <property type="entry name" value="ZINC-TYPE ALCOHOL DEHYDROGENASE-LIKE"/>
    <property type="match status" value="1"/>
</dbReference>
<dbReference type="Pfam" id="PF00107">
    <property type="entry name" value="ADH_zinc_N"/>
    <property type="match status" value="1"/>
</dbReference>
<sequence>MDTIPTSTTNESRDPPNGETMRALAWFGKHDVRIIDAAKPQVTEPTDVVVAVTGSTVCGSDLHLYNGEILQLQKGDILGHEFCGVVESVGSSVSKWKVGDRVVASFQIACGQCEYCKKGLSSMCDTTNSSPVMNTMYGHRFAGLFGYSHFAGGFAGGQAEYVRVPWAETNLLKIPDEVPDERALYLSDIVCTSYHACKEANIQEGDVVGLWGLGPIGLLCAQWCKLMGAKRIIGIDNVTDRLDFAQKKYGVEPLNFAEKDTSKGIQEMVPGGLDKAIDCAAFRYAKGMIHKVERALALETDTSETVNEMITLVKKFGTCVLIADYAGLTNHFNIGALMEKGVRLIGGGQAPVQMYWEELMDKWIKTDKFKVEDIVTHRFGLEDVPGIYDVFDKKEEGIMKCFVETKHSKAPTAGTPRLSHIKEGKVVSA</sequence>
<dbReference type="PROSITE" id="PS00059">
    <property type="entry name" value="ADH_ZINC"/>
    <property type="match status" value="1"/>
</dbReference>
<proteinExistence type="inferred from homology"/>
<comment type="similarity">
    <text evidence="5">Belongs to the zinc-containing alcohol dehydrogenase family.</text>
</comment>
<accession>A0A0E9NP20</accession>
<gene>
    <name evidence="8" type="ORF">G7K_5286-t1</name>
</gene>
<feature type="domain" description="Alcohol dehydrogenase-like N-terminal" evidence="7">
    <location>
        <begin position="45"/>
        <end position="176"/>
    </location>
</feature>
<reference evidence="8 9" key="3">
    <citation type="journal article" date="2015" name="Genome Announc.">
        <title>Draft Genome Sequence of the Archiascomycetous Yeast Saitoella complicata.</title>
        <authorList>
            <person name="Yamauchi K."/>
            <person name="Kondo S."/>
            <person name="Hamamoto M."/>
            <person name="Takahashi Y."/>
            <person name="Ogura Y."/>
            <person name="Hayashi T."/>
            <person name="Nishida H."/>
        </authorList>
    </citation>
    <scope>NUCLEOTIDE SEQUENCE [LARGE SCALE GENOMIC DNA]</scope>
    <source>
        <strain evidence="8 9">NRRL Y-17804</strain>
    </source>
</reference>
<evidence type="ECO:0000259" key="6">
    <source>
        <dbReference type="Pfam" id="PF00107"/>
    </source>
</evidence>
<dbReference type="Pfam" id="PF08240">
    <property type="entry name" value="ADH_N"/>
    <property type="match status" value="1"/>
</dbReference>
<dbReference type="InterPro" id="IPR013154">
    <property type="entry name" value="ADH-like_N"/>
</dbReference>
<dbReference type="SUPFAM" id="SSF51735">
    <property type="entry name" value="NAD(P)-binding Rossmann-fold domains"/>
    <property type="match status" value="1"/>
</dbReference>
<name>A0A0E9NP20_SAICN</name>
<organism evidence="8 9">
    <name type="scientific">Saitoella complicata (strain BCRC 22490 / CBS 7301 / JCM 7358 / NBRC 10748 / NRRL Y-17804)</name>
    <dbReference type="NCBI Taxonomy" id="698492"/>
    <lineage>
        <taxon>Eukaryota</taxon>
        <taxon>Fungi</taxon>
        <taxon>Dikarya</taxon>
        <taxon>Ascomycota</taxon>
        <taxon>Taphrinomycotina</taxon>
        <taxon>Taphrinomycotina incertae sedis</taxon>
        <taxon>Saitoella</taxon>
    </lineage>
</organism>
<evidence type="ECO:0000256" key="3">
    <source>
        <dbReference type="ARBA" id="ARBA00022833"/>
    </source>
</evidence>
<keyword evidence="2 5" id="KW-0479">Metal-binding</keyword>
<evidence type="ECO:0000256" key="2">
    <source>
        <dbReference type="ARBA" id="ARBA00022723"/>
    </source>
</evidence>
<keyword evidence="4" id="KW-0560">Oxidoreductase</keyword>
<comment type="cofactor">
    <cofactor evidence="1 5">
        <name>Zn(2+)</name>
        <dbReference type="ChEBI" id="CHEBI:29105"/>
    </cofactor>
</comment>
<dbReference type="AlphaFoldDB" id="A0A0E9NP20"/>
<evidence type="ECO:0000256" key="4">
    <source>
        <dbReference type="ARBA" id="ARBA00023002"/>
    </source>
</evidence>
<evidence type="ECO:0000313" key="9">
    <source>
        <dbReference type="Proteomes" id="UP000033140"/>
    </source>
</evidence>
<dbReference type="OMA" id="QNAMYGH"/>
<dbReference type="CDD" id="cd08283">
    <property type="entry name" value="FDH_like_1"/>
    <property type="match status" value="1"/>
</dbReference>
<dbReference type="STRING" id="698492.A0A0E9NP20"/>
<dbReference type="Proteomes" id="UP000033140">
    <property type="component" value="Unassembled WGS sequence"/>
</dbReference>
<dbReference type="Gene3D" id="3.90.180.10">
    <property type="entry name" value="Medium-chain alcohol dehydrogenases, catalytic domain"/>
    <property type="match status" value="1"/>
</dbReference>
<dbReference type="InterPro" id="IPR011032">
    <property type="entry name" value="GroES-like_sf"/>
</dbReference>
<protein>
    <recommendedName>
        <fullName evidence="10">Enoyl reductase (ER) domain-containing protein</fullName>
    </recommendedName>
</protein>
<dbReference type="Gene3D" id="3.40.50.720">
    <property type="entry name" value="NAD(P)-binding Rossmann-like Domain"/>
    <property type="match status" value="1"/>
</dbReference>
<evidence type="ECO:0000256" key="1">
    <source>
        <dbReference type="ARBA" id="ARBA00001947"/>
    </source>
</evidence>
<dbReference type="PANTHER" id="PTHR42813:SF1">
    <property type="entry name" value="DEHYDROGENASE, PUTATIVE (AFU_ORTHOLOGUE AFUA_5G03930)-RELATED"/>
    <property type="match status" value="1"/>
</dbReference>
<comment type="caution">
    <text evidence="8">The sequence shown here is derived from an EMBL/GenBank/DDBJ whole genome shotgun (WGS) entry which is preliminary data.</text>
</comment>
<reference evidence="8 9" key="2">
    <citation type="journal article" date="2014" name="J. Gen. Appl. Microbiol.">
        <title>The early diverging ascomycetous budding yeast Saitoella complicata has three histone deacetylases belonging to the Clr6, Hos2, and Rpd3 lineages.</title>
        <authorList>
            <person name="Nishida H."/>
            <person name="Matsumoto T."/>
            <person name="Kondo S."/>
            <person name="Hamamoto M."/>
            <person name="Yoshikawa H."/>
        </authorList>
    </citation>
    <scope>NUCLEOTIDE SEQUENCE [LARGE SCALE GENOMIC DNA]</scope>
    <source>
        <strain evidence="8 9">NRRL Y-17804</strain>
    </source>
</reference>
<dbReference type="GO" id="GO:0008270">
    <property type="term" value="F:zinc ion binding"/>
    <property type="evidence" value="ECO:0007669"/>
    <property type="project" value="InterPro"/>
</dbReference>
<dbReference type="InterPro" id="IPR002328">
    <property type="entry name" value="ADH_Zn_CS"/>
</dbReference>
<evidence type="ECO:0000256" key="5">
    <source>
        <dbReference type="RuleBase" id="RU361277"/>
    </source>
</evidence>
<feature type="domain" description="Alcohol dehydrogenase-like C-terminal" evidence="6">
    <location>
        <begin position="215"/>
        <end position="347"/>
    </location>
</feature>
<evidence type="ECO:0000259" key="7">
    <source>
        <dbReference type="Pfam" id="PF08240"/>
    </source>
</evidence>
<reference evidence="8 9" key="1">
    <citation type="journal article" date="2011" name="J. Gen. Appl. Microbiol.">
        <title>Draft genome sequencing of the enigmatic yeast Saitoella complicata.</title>
        <authorList>
            <person name="Nishida H."/>
            <person name="Hamamoto M."/>
            <person name="Sugiyama J."/>
        </authorList>
    </citation>
    <scope>NUCLEOTIDE SEQUENCE [LARGE SCALE GENOMIC DNA]</scope>
    <source>
        <strain evidence="8 9">NRRL Y-17804</strain>
    </source>
</reference>
<dbReference type="EMBL" id="BACD03000042">
    <property type="protein sequence ID" value="GAO51175.1"/>
    <property type="molecule type" value="Genomic_DNA"/>
</dbReference>
<dbReference type="SUPFAM" id="SSF50129">
    <property type="entry name" value="GroES-like"/>
    <property type="match status" value="1"/>
</dbReference>
<keyword evidence="3 5" id="KW-0862">Zinc</keyword>
<evidence type="ECO:0008006" key="10">
    <source>
        <dbReference type="Google" id="ProtNLM"/>
    </source>
</evidence>